<feature type="compositionally biased region" description="Basic and acidic residues" evidence="1">
    <location>
        <begin position="58"/>
        <end position="67"/>
    </location>
</feature>
<name>A0A2T7PBT5_POMCA</name>
<keyword evidence="3" id="KW-1185">Reference proteome</keyword>
<accession>A0A2T7PBT5</accession>
<reference evidence="2 3" key="1">
    <citation type="submission" date="2018-04" db="EMBL/GenBank/DDBJ databases">
        <title>The genome of golden apple snail Pomacea canaliculata provides insight into stress tolerance and invasive adaptation.</title>
        <authorList>
            <person name="Liu C."/>
            <person name="Liu B."/>
            <person name="Ren Y."/>
            <person name="Zhang Y."/>
            <person name="Wang H."/>
            <person name="Li S."/>
            <person name="Jiang F."/>
            <person name="Yin L."/>
            <person name="Zhang G."/>
            <person name="Qian W."/>
            <person name="Fan W."/>
        </authorList>
    </citation>
    <scope>NUCLEOTIDE SEQUENCE [LARGE SCALE GENOMIC DNA]</scope>
    <source>
        <strain evidence="2">SZHN2017</strain>
        <tissue evidence="2">Muscle</tissue>
    </source>
</reference>
<sequence>MRALLPRFCFFRNALRPQCPFFFLAQVIAQMKRTCARLNILRVGTETSRANTYATSVHNRDDSHESENGGNHLGMLHNHHDGSGGTKSINGKRYSAMETADRKHSYIPMQTRKVKGDHTSV</sequence>
<organism evidence="2 3">
    <name type="scientific">Pomacea canaliculata</name>
    <name type="common">Golden apple snail</name>
    <dbReference type="NCBI Taxonomy" id="400727"/>
    <lineage>
        <taxon>Eukaryota</taxon>
        <taxon>Metazoa</taxon>
        <taxon>Spiralia</taxon>
        <taxon>Lophotrochozoa</taxon>
        <taxon>Mollusca</taxon>
        <taxon>Gastropoda</taxon>
        <taxon>Caenogastropoda</taxon>
        <taxon>Architaenioglossa</taxon>
        <taxon>Ampullarioidea</taxon>
        <taxon>Ampullariidae</taxon>
        <taxon>Pomacea</taxon>
    </lineage>
</organism>
<proteinExistence type="predicted"/>
<gene>
    <name evidence="2" type="ORF">C0Q70_10156</name>
</gene>
<evidence type="ECO:0000256" key="1">
    <source>
        <dbReference type="SAM" id="MobiDB-lite"/>
    </source>
</evidence>
<dbReference type="STRING" id="400727.A0A2T7PBT5"/>
<dbReference type="AlphaFoldDB" id="A0A2T7PBT5"/>
<evidence type="ECO:0000313" key="2">
    <source>
        <dbReference type="EMBL" id="PVD30881.1"/>
    </source>
</evidence>
<evidence type="ECO:0000313" key="3">
    <source>
        <dbReference type="Proteomes" id="UP000245119"/>
    </source>
</evidence>
<protein>
    <submittedName>
        <fullName evidence="2">Uncharacterized protein</fullName>
    </submittedName>
</protein>
<comment type="caution">
    <text evidence="2">The sequence shown here is derived from an EMBL/GenBank/DDBJ whole genome shotgun (WGS) entry which is preliminary data.</text>
</comment>
<dbReference type="EMBL" id="PZQS01000005">
    <property type="protein sequence ID" value="PVD30881.1"/>
    <property type="molecule type" value="Genomic_DNA"/>
</dbReference>
<feature type="region of interest" description="Disordered" evidence="1">
    <location>
        <begin position="56"/>
        <end position="91"/>
    </location>
</feature>
<dbReference type="OrthoDB" id="6160250at2759"/>
<dbReference type="Proteomes" id="UP000245119">
    <property type="component" value="Linkage Group LG5"/>
</dbReference>